<evidence type="ECO:0000256" key="1">
    <source>
        <dbReference type="ARBA" id="ARBA00004141"/>
    </source>
</evidence>
<dbReference type="PANTHER" id="PTHR32322:SF2">
    <property type="entry name" value="EAMA DOMAIN-CONTAINING PROTEIN"/>
    <property type="match status" value="1"/>
</dbReference>
<keyword evidence="5 6" id="KW-0472">Membrane</keyword>
<feature type="transmembrane region" description="Helical" evidence="6">
    <location>
        <begin position="169"/>
        <end position="190"/>
    </location>
</feature>
<dbReference type="InterPro" id="IPR050638">
    <property type="entry name" value="AA-Vitamin_Transporters"/>
</dbReference>
<evidence type="ECO:0000256" key="4">
    <source>
        <dbReference type="ARBA" id="ARBA00022989"/>
    </source>
</evidence>
<evidence type="ECO:0000259" key="7">
    <source>
        <dbReference type="Pfam" id="PF00892"/>
    </source>
</evidence>
<dbReference type="Proteomes" id="UP001145799">
    <property type="component" value="Unassembled WGS sequence"/>
</dbReference>
<dbReference type="GO" id="GO:0016020">
    <property type="term" value="C:membrane"/>
    <property type="evidence" value="ECO:0007669"/>
    <property type="project" value="UniProtKB-SubCell"/>
</dbReference>
<accession>A0A9X3PG44</accession>
<evidence type="ECO:0000313" key="8">
    <source>
        <dbReference type="EMBL" id="MDA1384327.1"/>
    </source>
</evidence>
<evidence type="ECO:0000313" key="10">
    <source>
        <dbReference type="Proteomes" id="UP001145799"/>
    </source>
</evidence>
<feature type="transmembrane region" description="Helical" evidence="6">
    <location>
        <begin position="290"/>
        <end position="307"/>
    </location>
</feature>
<dbReference type="RefSeq" id="WP_270120767.1">
    <property type="nucleotide sequence ID" value="NZ_BAAAOM010000004.1"/>
</dbReference>
<feature type="transmembrane region" description="Helical" evidence="6">
    <location>
        <begin position="268"/>
        <end position="284"/>
    </location>
</feature>
<evidence type="ECO:0000256" key="3">
    <source>
        <dbReference type="ARBA" id="ARBA00022692"/>
    </source>
</evidence>
<name>A0A9X3PG44_9ACTN</name>
<sequence length="319" mass="32421">MGDLIATATAPLTVDAAPPARLRRLLLGPGLSIGFVILWTGGYIAGPIGVTQTGPLTITFWRFTVAATALALLAVLTRAPWPRGRAAWAQLIATGLLMQAGMFGLSYLGLSLGVPVGLVALLNGASPVLVAIGGTVALCERLTPLQWLGTFTGFTGLAVAIVGDWSASTIGAAALLPLAGTVAFAAGTLVQRRTGASMDLRTGAAVQMAVAAMVMLPLAVIFEGGAGMPVNGASMGALGFLALGNSGVAFALMFLMLRHRKAADTARLLLLVAPLAAVAAWPLFGQRPDAFLWIGLAVTVAGIALAIRPADPLRPRAAS</sequence>
<feature type="transmembrane region" description="Helical" evidence="6">
    <location>
        <begin position="145"/>
        <end position="163"/>
    </location>
</feature>
<feature type="transmembrane region" description="Helical" evidence="6">
    <location>
        <begin position="234"/>
        <end position="256"/>
    </location>
</feature>
<dbReference type="PANTHER" id="PTHR32322">
    <property type="entry name" value="INNER MEMBRANE TRANSPORTER"/>
    <property type="match status" value="1"/>
</dbReference>
<feature type="transmembrane region" description="Helical" evidence="6">
    <location>
        <begin position="25"/>
        <end position="46"/>
    </location>
</feature>
<evidence type="ECO:0000256" key="2">
    <source>
        <dbReference type="ARBA" id="ARBA00007362"/>
    </source>
</evidence>
<evidence type="ECO:0000256" key="5">
    <source>
        <dbReference type="ARBA" id="ARBA00023136"/>
    </source>
</evidence>
<feature type="transmembrane region" description="Helical" evidence="6">
    <location>
        <begin position="202"/>
        <end position="222"/>
    </location>
</feature>
<comment type="caution">
    <text evidence="8">The sequence shown here is derived from an EMBL/GenBank/DDBJ whole genome shotgun (WGS) entry which is preliminary data.</text>
</comment>
<evidence type="ECO:0000256" key="6">
    <source>
        <dbReference type="SAM" id="Phobius"/>
    </source>
</evidence>
<dbReference type="EMBL" id="JAPZVQ010000002">
    <property type="protein sequence ID" value="MDA1384327.1"/>
    <property type="molecule type" value="Genomic_DNA"/>
</dbReference>
<dbReference type="AlphaFoldDB" id="A0A9X3PG44"/>
<feature type="transmembrane region" description="Helical" evidence="6">
    <location>
        <begin position="116"/>
        <end position="138"/>
    </location>
</feature>
<keyword evidence="11" id="KW-1185">Reference proteome</keyword>
<reference evidence="8" key="1">
    <citation type="submission" date="2022-12" db="EMBL/GenBank/DDBJ databases">
        <title>Gycomyces niveus sp.nov., a novel actinomycete isolated from soil in Shouguang.</title>
        <authorList>
            <person name="Yang X."/>
        </authorList>
    </citation>
    <scope>NUCLEOTIDE SEQUENCE</scope>
    <source>
        <strain evidence="8">DSM 44724</strain>
    </source>
</reference>
<dbReference type="Pfam" id="PF00892">
    <property type="entry name" value="EamA"/>
    <property type="match status" value="2"/>
</dbReference>
<feature type="transmembrane region" description="Helical" evidence="6">
    <location>
        <begin position="58"/>
        <end position="76"/>
    </location>
</feature>
<feature type="domain" description="EamA" evidence="7">
    <location>
        <begin position="174"/>
        <end position="307"/>
    </location>
</feature>
<gene>
    <name evidence="9" type="ORF">J2S69_002960</name>
    <name evidence="8" type="ORF">O2L01_04965</name>
</gene>
<keyword evidence="3 6" id="KW-0812">Transmembrane</keyword>
<dbReference type="SUPFAM" id="SSF103481">
    <property type="entry name" value="Multidrug resistance efflux transporter EmrE"/>
    <property type="match status" value="2"/>
</dbReference>
<comment type="subcellular location">
    <subcellularLocation>
        <location evidence="1">Membrane</location>
        <topology evidence="1">Multi-pass membrane protein</topology>
    </subcellularLocation>
</comment>
<proteinExistence type="inferred from homology"/>
<feature type="transmembrane region" description="Helical" evidence="6">
    <location>
        <begin position="88"/>
        <end position="110"/>
    </location>
</feature>
<organism evidence="8 10">
    <name type="scientific">Glycomyces lechevalierae</name>
    <dbReference type="NCBI Taxonomy" id="256034"/>
    <lineage>
        <taxon>Bacteria</taxon>
        <taxon>Bacillati</taxon>
        <taxon>Actinomycetota</taxon>
        <taxon>Actinomycetes</taxon>
        <taxon>Glycomycetales</taxon>
        <taxon>Glycomycetaceae</taxon>
        <taxon>Glycomyces</taxon>
    </lineage>
</organism>
<dbReference type="EMBL" id="JAVDYD010000001">
    <property type="protein sequence ID" value="MDR7339241.1"/>
    <property type="molecule type" value="Genomic_DNA"/>
</dbReference>
<evidence type="ECO:0000313" key="9">
    <source>
        <dbReference type="EMBL" id="MDR7339241.1"/>
    </source>
</evidence>
<comment type="similarity">
    <text evidence="2">Belongs to the EamA transporter family.</text>
</comment>
<feature type="domain" description="EamA" evidence="7">
    <location>
        <begin position="31"/>
        <end position="160"/>
    </location>
</feature>
<protein>
    <submittedName>
        <fullName evidence="8">DMT family transporter</fullName>
    </submittedName>
    <submittedName>
        <fullName evidence="9">Drug/metabolite transporter (DMT)-like permease</fullName>
    </submittedName>
</protein>
<evidence type="ECO:0000313" key="11">
    <source>
        <dbReference type="Proteomes" id="UP001183604"/>
    </source>
</evidence>
<dbReference type="InterPro" id="IPR037185">
    <property type="entry name" value="EmrE-like"/>
</dbReference>
<reference evidence="9 11" key="2">
    <citation type="submission" date="2023-07" db="EMBL/GenBank/DDBJ databases">
        <title>Sequencing the genomes of 1000 actinobacteria strains.</title>
        <authorList>
            <person name="Klenk H.-P."/>
        </authorList>
    </citation>
    <scope>NUCLEOTIDE SEQUENCE [LARGE SCALE GENOMIC DNA]</scope>
    <source>
        <strain evidence="9 11">DSM 44724</strain>
    </source>
</reference>
<dbReference type="InterPro" id="IPR000620">
    <property type="entry name" value="EamA_dom"/>
</dbReference>
<dbReference type="Proteomes" id="UP001183604">
    <property type="component" value="Unassembled WGS sequence"/>
</dbReference>
<keyword evidence="4 6" id="KW-1133">Transmembrane helix</keyword>